<keyword evidence="11" id="KW-1185">Reference proteome</keyword>
<feature type="transmembrane region" description="Helical" evidence="8">
    <location>
        <begin position="111"/>
        <end position="132"/>
    </location>
</feature>
<dbReference type="PRINTS" id="PR01035">
    <property type="entry name" value="TCRTETA"/>
</dbReference>
<evidence type="ECO:0000313" key="11">
    <source>
        <dbReference type="Proteomes" id="UP001597182"/>
    </source>
</evidence>
<dbReference type="PROSITE" id="PS50850">
    <property type="entry name" value="MFS"/>
    <property type="match status" value="1"/>
</dbReference>
<protein>
    <submittedName>
        <fullName evidence="10">Multidrug effflux MFS transporter</fullName>
    </submittedName>
</protein>
<organism evidence="10 11">
    <name type="scientific">Pseudonocardia benzenivorans</name>
    <dbReference type="NCBI Taxonomy" id="228005"/>
    <lineage>
        <taxon>Bacteria</taxon>
        <taxon>Bacillati</taxon>
        <taxon>Actinomycetota</taxon>
        <taxon>Actinomycetes</taxon>
        <taxon>Pseudonocardiales</taxon>
        <taxon>Pseudonocardiaceae</taxon>
        <taxon>Pseudonocardia</taxon>
    </lineage>
</organism>
<keyword evidence="6 8" id="KW-1133">Transmembrane helix</keyword>
<reference evidence="11" key="1">
    <citation type="journal article" date="2019" name="Int. J. Syst. Evol. Microbiol.">
        <title>The Global Catalogue of Microorganisms (GCM) 10K type strain sequencing project: providing services to taxonomists for standard genome sequencing and annotation.</title>
        <authorList>
            <consortium name="The Broad Institute Genomics Platform"/>
            <consortium name="The Broad Institute Genome Sequencing Center for Infectious Disease"/>
            <person name="Wu L."/>
            <person name="Ma J."/>
        </authorList>
    </citation>
    <scope>NUCLEOTIDE SEQUENCE [LARGE SCALE GENOMIC DNA]</scope>
    <source>
        <strain evidence="11">CCUG 49018</strain>
    </source>
</reference>
<feature type="transmembrane region" description="Helical" evidence="8">
    <location>
        <begin position="174"/>
        <end position="193"/>
    </location>
</feature>
<evidence type="ECO:0000256" key="7">
    <source>
        <dbReference type="ARBA" id="ARBA00023136"/>
    </source>
</evidence>
<sequence length="423" mass="42837">MTRQTRPAAAPERDRPPLRQVLALGGLSMFGPLSMDLYLPGLPELTTDLHTTEATAQLTMSLCMVGLAAGQLIAGPLSDRRGRRGPLLVGVALFAVTSLACAFAPTIEVLLALRLLGGLAGAVGIVVARAMVRDQWEGRAAARVFALLMVVSGAAPVLAPVIGSQLLRVTDWRGVFVVLAGIGLVLLGAAATLRETLPAARRRSGGARETLRALGSVARDRSFLAPASVLALGCCSMFVYIAMGSFVLQGTGYGLSPQVYGVVFAVNATGIVLAGRLSAWLVDRAGPRRLLGAAVAVAFVAALTLVAGVLLTRSVWAVLPPLFVVVAAVGMIMPNATALAMSGQGAAAGAASALLGLGQFLTGALVPPAASVGGVTPLVMAVTIAGTATAAVLAAVPVLRSRDPEPAAHPAVLAQPRTPPGTG</sequence>
<feature type="transmembrane region" description="Helical" evidence="8">
    <location>
        <begin position="345"/>
        <end position="366"/>
    </location>
</feature>
<feature type="transmembrane region" description="Helical" evidence="8">
    <location>
        <begin position="54"/>
        <end position="74"/>
    </location>
</feature>
<accession>A0ABW3VIB7</accession>
<evidence type="ECO:0000259" key="9">
    <source>
        <dbReference type="PROSITE" id="PS50850"/>
    </source>
</evidence>
<keyword evidence="3" id="KW-0813">Transport</keyword>
<keyword evidence="7 8" id="KW-0472">Membrane</keyword>
<comment type="caution">
    <text evidence="10">The sequence shown here is derived from an EMBL/GenBank/DDBJ whole genome shotgun (WGS) entry which is preliminary data.</text>
</comment>
<comment type="subcellular location">
    <subcellularLocation>
        <location evidence="1">Cell membrane</location>
        <topology evidence="1">Multi-pass membrane protein</topology>
    </subcellularLocation>
</comment>
<dbReference type="Proteomes" id="UP001597182">
    <property type="component" value="Unassembled WGS sequence"/>
</dbReference>
<evidence type="ECO:0000256" key="1">
    <source>
        <dbReference type="ARBA" id="ARBA00004651"/>
    </source>
</evidence>
<dbReference type="InterPro" id="IPR001958">
    <property type="entry name" value="Tet-R_TetA/multi-R_MdtG-like"/>
</dbReference>
<feature type="transmembrane region" description="Helical" evidence="8">
    <location>
        <begin position="290"/>
        <end position="309"/>
    </location>
</feature>
<evidence type="ECO:0000256" key="4">
    <source>
        <dbReference type="ARBA" id="ARBA00022475"/>
    </source>
</evidence>
<feature type="transmembrane region" description="Helical" evidence="8">
    <location>
        <begin position="259"/>
        <end position="278"/>
    </location>
</feature>
<feature type="transmembrane region" description="Helical" evidence="8">
    <location>
        <begin position="21"/>
        <end position="42"/>
    </location>
</feature>
<dbReference type="NCBIfam" id="TIGR00710">
    <property type="entry name" value="efflux_Bcr_CflA"/>
    <property type="match status" value="1"/>
</dbReference>
<evidence type="ECO:0000256" key="2">
    <source>
        <dbReference type="ARBA" id="ARBA00006236"/>
    </source>
</evidence>
<dbReference type="EMBL" id="JBHTMB010000142">
    <property type="protein sequence ID" value="MFD1235047.1"/>
    <property type="molecule type" value="Genomic_DNA"/>
</dbReference>
<dbReference type="SUPFAM" id="SSF103473">
    <property type="entry name" value="MFS general substrate transporter"/>
    <property type="match status" value="1"/>
</dbReference>
<dbReference type="PANTHER" id="PTHR23502:SF132">
    <property type="entry name" value="POLYAMINE TRANSPORTER 2-RELATED"/>
    <property type="match status" value="1"/>
</dbReference>
<comment type="similarity">
    <text evidence="2">Belongs to the major facilitator superfamily. Bcr/CmlA family.</text>
</comment>
<feature type="transmembrane region" description="Helical" evidence="8">
    <location>
        <begin position="378"/>
        <end position="399"/>
    </location>
</feature>
<dbReference type="Gene3D" id="1.20.1720.10">
    <property type="entry name" value="Multidrug resistance protein D"/>
    <property type="match status" value="1"/>
</dbReference>
<evidence type="ECO:0000313" key="10">
    <source>
        <dbReference type="EMBL" id="MFD1235047.1"/>
    </source>
</evidence>
<dbReference type="CDD" id="cd17320">
    <property type="entry name" value="MFS_MdfA_MDR_like"/>
    <property type="match status" value="1"/>
</dbReference>
<evidence type="ECO:0000256" key="6">
    <source>
        <dbReference type="ARBA" id="ARBA00022989"/>
    </source>
</evidence>
<dbReference type="Pfam" id="PF07690">
    <property type="entry name" value="MFS_1"/>
    <property type="match status" value="1"/>
</dbReference>
<keyword evidence="5 8" id="KW-0812">Transmembrane</keyword>
<evidence type="ECO:0000256" key="5">
    <source>
        <dbReference type="ARBA" id="ARBA00022692"/>
    </source>
</evidence>
<keyword evidence="4" id="KW-1003">Cell membrane</keyword>
<proteinExistence type="inferred from homology"/>
<feature type="transmembrane region" description="Helical" evidence="8">
    <location>
        <begin position="86"/>
        <end position="105"/>
    </location>
</feature>
<name>A0ABW3VIB7_9PSEU</name>
<dbReference type="InterPro" id="IPR036259">
    <property type="entry name" value="MFS_trans_sf"/>
</dbReference>
<dbReference type="InterPro" id="IPR004812">
    <property type="entry name" value="Efflux_drug-R_Bcr/CmlA"/>
</dbReference>
<feature type="transmembrane region" description="Helical" evidence="8">
    <location>
        <begin position="223"/>
        <end position="247"/>
    </location>
</feature>
<gene>
    <name evidence="10" type="ORF">ACFQ34_17285</name>
</gene>
<feature type="transmembrane region" description="Helical" evidence="8">
    <location>
        <begin position="144"/>
        <end position="162"/>
    </location>
</feature>
<evidence type="ECO:0000256" key="8">
    <source>
        <dbReference type="SAM" id="Phobius"/>
    </source>
</evidence>
<feature type="domain" description="Major facilitator superfamily (MFS) profile" evidence="9">
    <location>
        <begin position="20"/>
        <end position="403"/>
    </location>
</feature>
<dbReference type="PANTHER" id="PTHR23502">
    <property type="entry name" value="MAJOR FACILITATOR SUPERFAMILY"/>
    <property type="match status" value="1"/>
</dbReference>
<evidence type="ECO:0000256" key="3">
    <source>
        <dbReference type="ARBA" id="ARBA00022448"/>
    </source>
</evidence>
<feature type="transmembrane region" description="Helical" evidence="8">
    <location>
        <begin position="315"/>
        <end position="333"/>
    </location>
</feature>
<dbReference type="InterPro" id="IPR020846">
    <property type="entry name" value="MFS_dom"/>
</dbReference>
<dbReference type="InterPro" id="IPR011701">
    <property type="entry name" value="MFS"/>
</dbReference>
<dbReference type="RefSeq" id="WP_346092135.1">
    <property type="nucleotide sequence ID" value="NZ_BAABKS010000052.1"/>
</dbReference>